<dbReference type="GO" id="GO:0009253">
    <property type="term" value="P:peptidoglycan catabolic process"/>
    <property type="evidence" value="ECO:0007669"/>
    <property type="project" value="InterPro"/>
</dbReference>
<protein>
    <submittedName>
        <fullName evidence="3">N-acetylmuramoyl-L-alanine amidase</fullName>
    </submittedName>
</protein>
<dbReference type="PANTHER" id="PTHR11022">
    <property type="entry name" value="PEPTIDOGLYCAN RECOGNITION PROTEIN"/>
    <property type="match status" value="1"/>
</dbReference>
<dbReference type="SMART" id="SM00701">
    <property type="entry name" value="PGRP"/>
    <property type="match status" value="1"/>
</dbReference>
<dbReference type="Proteomes" id="UP000192674">
    <property type="component" value="Unassembled WGS sequence"/>
</dbReference>
<proteinExistence type="inferred from homology"/>
<dbReference type="EMBL" id="FWXV01000005">
    <property type="protein sequence ID" value="SMD19535.1"/>
    <property type="molecule type" value="Genomic_DNA"/>
</dbReference>
<name>A0A1Y5XVW3_KIBAR</name>
<evidence type="ECO:0000313" key="4">
    <source>
        <dbReference type="Proteomes" id="UP000192674"/>
    </source>
</evidence>
<evidence type="ECO:0000313" key="3">
    <source>
        <dbReference type="EMBL" id="SMD19535.1"/>
    </source>
</evidence>
<dbReference type="InterPro" id="IPR036505">
    <property type="entry name" value="Amidase/PGRP_sf"/>
</dbReference>
<evidence type="ECO:0000256" key="1">
    <source>
        <dbReference type="ARBA" id="ARBA00007553"/>
    </source>
</evidence>
<dbReference type="Gene3D" id="3.40.80.10">
    <property type="entry name" value="Peptidoglycan recognition protein-like"/>
    <property type="match status" value="1"/>
</dbReference>
<dbReference type="SUPFAM" id="SSF55846">
    <property type="entry name" value="N-acetylmuramoyl-L-alanine amidase-like"/>
    <property type="match status" value="1"/>
</dbReference>
<dbReference type="GO" id="GO:0008745">
    <property type="term" value="F:N-acetylmuramoyl-L-alanine amidase activity"/>
    <property type="evidence" value="ECO:0007669"/>
    <property type="project" value="InterPro"/>
</dbReference>
<dbReference type="Pfam" id="PF01510">
    <property type="entry name" value="Amidase_2"/>
    <property type="match status" value="1"/>
</dbReference>
<gene>
    <name evidence="3" type="ORF">SAMN05661093_06183</name>
</gene>
<reference evidence="3 4" key="1">
    <citation type="submission" date="2017-04" db="EMBL/GenBank/DDBJ databases">
        <authorList>
            <person name="Afonso C.L."/>
            <person name="Miller P.J."/>
            <person name="Scott M.A."/>
            <person name="Spackman E."/>
            <person name="Goraichik I."/>
            <person name="Dimitrov K.M."/>
            <person name="Suarez D.L."/>
            <person name="Swayne D.E."/>
        </authorList>
    </citation>
    <scope>NUCLEOTIDE SEQUENCE [LARGE SCALE GENOMIC DNA]</scope>
    <source>
        <strain evidence="3 4">DSM 43828</strain>
    </source>
</reference>
<evidence type="ECO:0000259" key="2">
    <source>
        <dbReference type="SMART" id="SM00701"/>
    </source>
</evidence>
<feature type="domain" description="Peptidoglycan recognition protein family" evidence="2">
    <location>
        <begin position="5"/>
        <end position="149"/>
    </location>
</feature>
<sequence>MGMAPRVILRGEWGARHDNGGGSAPLPASEMWLHHSVTIAPDVLPPFDDDYAAIRTLEAIGEQRFGRGISYTWPITPAGLIFEGHSANRLGSHTGGRNSKARAICFVGNYDVQRPTNAQIQAAAWLLQEGQRRGWIRHARLNGGHRDVKATGCPGNHAYAAIGLINSLAAGPPITEISEEDDLSWTENLTFTAPDGTVTTVQARDWLMWTNHAAWQAANNTAVANAKLDSIAGSLSTDQATLLAAIGENPTQVDLTEDQAKMLLNGLSEDAARRLYTTLEGRFGKES</sequence>
<accession>A0A1Y5XVW3</accession>
<dbReference type="InterPro" id="IPR015510">
    <property type="entry name" value="PGRP"/>
</dbReference>
<organism evidence="3 4">
    <name type="scientific">Kibdelosporangium aridum</name>
    <dbReference type="NCBI Taxonomy" id="2030"/>
    <lineage>
        <taxon>Bacteria</taxon>
        <taxon>Bacillati</taxon>
        <taxon>Actinomycetota</taxon>
        <taxon>Actinomycetes</taxon>
        <taxon>Pseudonocardiales</taxon>
        <taxon>Pseudonocardiaceae</taxon>
        <taxon>Kibdelosporangium</taxon>
    </lineage>
</organism>
<dbReference type="CDD" id="cd06583">
    <property type="entry name" value="PGRP"/>
    <property type="match status" value="1"/>
</dbReference>
<dbReference type="GO" id="GO:0008270">
    <property type="term" value="F:zinc ion binding"/>
    <property type="evidence" value="ECO:0007669"/>
    <property type="project" value="InterPro"/>
</dbReference>
<dbReference type="InterPro" id="IPR002502">
    <property type="entry name" value="Amidase_domain"/>
</dbReference>
<dbReference type="PANTHER" id="PTHR11022:SF41">
    <property type="entry name" value="PEPTIDOGLYCAN-RECOGNITION PROTEIN LC-RELATED"/>
    <property type="match status" value="1"/>
</dbReference>
<comment type="similarity">
    <text evidence="1">Belongs to the N-acetylmuramoyl-L-alanine amidase 2 family.</text>
</comment>
<dbReference type="InterPro" id="IPR006619">
    <property type="entry name" value="PGRP_domain_met/bac"/>
</dbReference>
<keyword evidence="4" id="KW-1185">Reference proteome</keyword>
<dbReference type="AlphaFoldDB" id="A0A1Y5XVW3"/>